<organism evidence="1 2">
    <name type="scientific">Aspergillus luchuensis (strain CBS 106.47)</name>
    <dbReference type="NCBI Taxonomy" id="1137211"/>
    <lineage>
        <taxon>Eukaryota</taxon>
        <taxon>Fungi</taxon>
        <taxon>Dikarya</taxon>
        <taxon>Ascomycota</taxon>
        <taxon>Pezizomycotina</taxon>
        <taxon>Eurotiomycetes</taxon>
        <taxon>Eurotiomycetidae</taxon>
        <taxon>Eurotiales</taxon>
        <taxon>Aspergillaceae</taxon>
        <taxon>Aspergillus</taxon>
        <taxon>Aspergillus subgen. Circumdati</taxon>
    </lineage>
</organism>
<dbReference type="AlphaFoldDB" id="A0A1M3T270"/>
<dbReference type="VEuPathDB" id="FungiDB:ASPFODRAFT_392586"/>
<evidence type="ECO:0000313" key="1">
    <source>
        <dbReference type="EMBL" id="OJZ80831.1"/>
    </source>
</evidence>
<dbReference type="EMBL" id="KV878252">
    <property type="protein sequence ID" value="OJZ80831.1"/>
    <property type="molecule type" value="Genomic_DNA"/>
</dbReference>
<protein>
    <submittedName>
        <fullName evidence="1">Uncharacterized protein</fullName>
    </submittedName>
</protein>
<name>A0A1M3T270_ASPLC</name>
<gene>
    <name evidence="1" type="ORF">ASPFODRAFT_392586</name>
</gene>
<evidence type="ECO:0000313" key="2">
    <source>
        <dbReference type="Proteomes" id="UP000184063"/>
    </source>
</evidence>
<reference evidence="2" key="1">
    <citation type="journal article" date="2017" name="Genome Biol.">
        <title>Comparative genomics reveals high biological diversity and specific adaptations in the industrially and medically important fungal genus Aspergillus.</title>
        <authorList>
            <person name="de Vries R.P."/>
            <person name="Riley R."/>
            <person name="Wiebenga A."/>
            <person name="Aguilar-Osorio G."/>
            <person name="Amillis S."/>
            <person name="Uchima C.A."/>
            <person name="Anderluh G."/>
            <person name="Asadollahi M."/>
            <person name="Askin M."/>
            <person name="Barry K."/>
            <person name="Battaglia E."/>
            <person name="Bayram O."/>
            <person name="Benocci T."/>
            <person name="Braus-Stromeyer S.A."/>
            <person name="Caldana C."/>
            <person name="Canovas D."/>
            <person name="Cerqueira G.C."/>
            <person name="Chen F."/>
            <person name="Chen W."/>
            <person name="Choi C."/>
            <person name="Clum A."/>
            <person name="Dos Santos R.A."/>
            <person name="Damasio A.R."/>
            <person name="Diallinas G."/>
            <person name="Emri T."/>
            <person name="Fekete E."/>
            <person name="Flipphi M."/>
            <person name="Freyberg S."/>
            <person name="Gallo A."/>
            <person name="Gournas C."/>
            <person name="Habgood R."/>
            <person name="Hainaut M."/>
            <person name="Harispe M.L."/>
            <person name="Henrissat B."/>
            <person name="Hilden K.S."/>
            <person name="Hope R."/>
            <person name="Hossain A."/>
            <person name="Karabika E."/>
            <person name="Karaffa L."/>
            <person name="Karanyi Z."/>
            <person name="Krasevec N."/>
            <person name="Kuo A."/>
            <person name="Kusch H."/>
            <person name="LaButti K."/>
            <person name="Lagendijk E.L."/>
            <person name="Lapidus A."/>
            <person name="Levasseur A."/>
            <person name="Lindquist E."/>
            <person name="Lipzen A."/>
            <person name="Logrieco A.F."/>
            <person name="MacCabe A."/>
            <person name="Maekelae M.R."/>
            <person name="Malavazi I."/>
            <person name="Melin P."/>
            <person name="Meyer V."/>
            <person name="Mielnichuk N."/>
            <person name="Miskei M."/>
            <person name="Molnar A.P."/>
            <person name="Mule G."/>
            <person name="Ngan C.Y."/>
            <person name="Orejas M."/>
            <person name="Orosz E."/>
            <person name="Ouedraogo J.P."/>
            <person name="Overkamp K.M."/>
            <person name="Park H.-S."/>
            <person name="Perrone G."/>
            <person name="Piumi F."/>
            <person name="Punt P.J."/>
            <person name="Ram A.F."/>
            <person name="Ramon A."/>
            <person name="Rauscher S."/>
            <person name="Record E."/>
            <person name="Riano-Pachon D.M."/>
            <person name="Robert V."/>
            <person name="Roehrig J."/>
            <person name="Ruller R."/>
            <person name="Salamov A."/>
            <person name="Salih N.S."/>
            <person name="Samson R.A."/>
            <person name="Sandor E."/>
            <person name="Sanguinetti M."/>
            <person name="Schuetze T."/>
            <person name="Sepcic K."/>
            <person name="Shelest E."/>
            <person name="Sherlock G."/>
            <person name="Sophianopoulou V."/>
            <person name="Squina F.M."/>
            <person name="Sun H."/>
            <person name="Susca A."/>
            <person name="Todd R.B."/>
            <person name="Tsang A."/>
            <person name="Unkles S.E."/>
            <person name="van de Wiele N."/>
            <person name="van Rossen-Uffink D."/>
            <person name="Oliveira J.V."/>
            <person name="Vesth T.C."/>
            <person name="Visser J."/>
            <person name="Yu J.-H."/>
            <person name="Zhou M."/>
            <person name="Andersen M.R."/>
            <person name="Archer D.B."/>
            <person name="Baker S.E."/>
            <person name="Benoit I."/>
            <person name="Brakhage A.A."/>
            <person name="Braus G.H."/>
            <person name="Fischer R."/>
            <person name="Frisvad J.C."/>
            <person name="Goldman G.H."/>
            <person name="Houbraken J."/>
            <person name="Oakley B."/>
            <person name="Pocsi I."/>
            <person name="Scazzocchio C."/>
            <person name="Seiboth B."/>
            <person name="vanKuyk P.A."/>
            <person name="Wortman J."/>
            <person name="Dyer P.S."/>
            <person name="Grigoriev I.V."/>
        </authorList>
    </citation>
    <scope>NUCLEOTIDE SEQUENCE [LARGE SCALE GENOMIC DNA]</scope>
    <source>
        <strain evidence="2">CBS 106.47</strain>
    </source>
</reference>
<proteinExistence type="predicted"/>
<accession>A0A1M3T270</accession>
<dbReference type="Proteomes" id="UP000184063">
    <property type="component" value="Unassembled WGS sequence"/>
</dbReference>
<sequence length="82" mass="9207">MKVLLPSVGNMLVCVARRCSASAMEAHLAWRARVLGESREDVSCLIEETQLICPPWTWSINVLSMLSLYRQCCGGYGHRPRV</sequence>